<name>A0A0E0R5Q1_ORYRU</name>
<sequence length="68" mass="7457">MVTINKETTRHGAQFDGGGSDWRSNRWKQTLRTGDSNFSVNDAPIKALNSPGIFASVQTHQGCNYTVS</sequence>
<organism evidence="2 3">
    <name type="scientific">Oryza rufipogon</name>
    <name type="common">Brownbeard rice</name>
    <name type="synonym">Asian wild rice</name>
    <dbReference type="NCBI Taxonomy" id="4529"/>
    <lineage>
        <taxon>Eukaryota</taxon>
        <taxon>Viridiplantae</taxon>
        <taxon>Streptophyta</taxon>
        <taxon>Embryophyta</taxon>
        <taxon>Tracheophyta</taxon>
        <taxon>Spermatophyta</taxon>
        <taxon>Magnoliopsida</taxon>
        <taxon>Liliopsida</taxon>
        <taxon>Poales</taxon>
        <taxon>Poaceae</taxon>
        <taxon>BOP clade</taxon>
        <taxon>Oryzoideae</taxon>
        <taxon>Oryzeae</taxon>
        <taxon>Oryzinae</taxon>
        <taxon>Oryza</taxon>
    </lineage>
</organism>
<dbReference type="EnsemblPlants" id="ORUFI11G06640.1">
    <property type="protein sequence ID" value="ORUFI11G06640.1"/>
    <property type="gene ID" value="ORUFI11G06640"/>
</dbReference>
<feature type="region of interest" description="Disordered" evidence="1">
    <location>
        <begin position="1"/>
        <end position="25"/>
    </location>
</feature>
<dbReference type="HOGENOM" id="CLU_2798430_0_0_1"/>
<evidence type="ECO:0000313" key="3">
    <source>
        <dbReference type="Proteomes" id="UP000008022"/>
    </source>
</evidence>
<evidence type="ECO:0000256" key="1">
    <source>
        <dbReference type="SAM" id="MobiDB-lite"/>
    </source>
</evidence>
<dbReference type="Gramene" id="ORUFI11G06640.1">
    <property type="protein sequence ID" value="ORUFI11G06640.1"/>
    <property type="gene ID" value="ORUFI11G06640"/>
</dbReference>
<reference evidence="2" key="2">
    <citation type="submission" date="2015-06" db="UniProtKB">
        <authorList>
            <consortium name="EnsemblPlants"/>
        </authorList>
    </citation>
    <scope>IDENTIFICATION</scope>
</reference>
<protein>
    <submittedName>
        <fullName evidence="2">Uncharacterized protein</fullName>
    </submittedName>
</protein>
<keyword evidence="3" id="KW-1185">Reference proteome</keyword>
<accession>A0A0E0R5Q1</accession>
<evidence type="ECO:0000313" key="2">
    <source>
        <dbReference type="EnsemblPlants" id="ORUFI11G06640.1"/>
    </source>
</evidence>
<dbReference type="AlphaFoldDB" id="A0A0E0R5Q1"/>
<reference evidence="3" key="1">
    <citation type="submission" date="2013-06" db="EMBL/GenBank/DDBJ databases">
        <authorList>
            <person name="Zhao Q."/>
        </authorList>
    </citation>
    <scope>NUCLEOTIDE SEQUENCE</scope>
    <source>
        <strain evidence="3">cv. W1943</strain>
    </source>
</reference>
<dbReference type="Proteomes" id="UP000008022">
    <property type="component" value="Unassembled WGS sequence"/>
</dbReference>
<proteinExistence type="predicted"/>